<gene>
    <name evidence="1" type="ORF">G3I50_01020</name>
</gene>
<reference evidence="1 2" key="1">
    <citation type="submission" date="2020-01" db="EMBL/GenBank/DDBJ databases">
        <title>Insect and environment-associated Actinomycetes.</title>
        <authorList>
            <person name="Currrie C."/>
            <person name="Chevrette M."/>
            <person name="Carlson C."/>
            <person name="Stubbendieck R."/>
            <person name="Wendt-Pienkowski E."/>
        </authorList>
    </citation>
    <scope>NUCLEOTIDE SEQUENCE [LARGE SCALE GENOMIC DNA]</scope>
    <source>
        <strain evidence="1 2">SID7590</strain>
    </source>
</reference>
<evidence type="ECO:0000313" key="2">
    <source>
        <dbReference type="Proteomes" id="UP000469670"/>
    </source>
</evidence>
<dbReference type="AlphaFoldDB" id="A0A7K3RNZ6"/>
<sequence length="519" mass="58193">MPEAPIAPHQHHRGGGIVTPRKRLPDIKKLAAEINKVRTGGKNTIGKSAAYLHSRAADLAKYGSVDGLVEAIDSDADAPAHVFHLSALRGQLARELWARNAFIGPSVLDDLLYQVVAIDAAQDPVLHCLEIVRDRQLARPGLVIFPLHSLGVLAAGFLQSHGRRWVFSPPGAEIAIFPQTNAWDTTLANLDEARRSFGVRKAVPSGLLEHWYRSRSLTWLKRNPLLVLSVSTTPGSYYDTESLILGRLRAASALTCMLATLQPREHERVGYLWSSARTNNWETLDIRHYINLYDAPNPRRYLTGDCVPIYLRRAALAEISELNIEIDPRYWNRYGASAQEVRAAVDLVYHGYMQHVLLRRPRERPDAYTAAFTKLHDALSYFRRSFHESDQGWTAGLSLATAFEMMLTDGVNRGEIAAKLQRRVRLLLRGKQGVMRYSEAVHSLYKHRNEIIHAGLVDGQFSIADAQRCFVLCFKELAIRTAHLAARESEPMRTMTGDLPDPKTVKIAPCRTCGCTHQH</sequence>
<name>A0A7K3RNZ6_9ACTN</name>
<dbReference type="RefSeq" id="WP_164199077.1">
    <property type="nucleotide sequence ID" value="NZ_JAAGMP010000059.1"/>
</dbReference>
<dbReference type="Proteomes" id="UP000469670">
    <property type="component" value="Unassembled WGS sequence"/>
</dbReference>
<proteinExistence type="predicted"/>
<comment type="caution">
    <text evidence="1">The sequence shown here is derived from an EMBL/GenBank/DDBJ whole genome shotgun (WGS) entry which is preliminary data.</text>
</comment>
<dbReference type="EMBL" id="JAAGMP010000059">
    <property type="protein sequence ID" value="NEC16865.1"/>
    <property type="molecule type" value="Genomic_DNA"/>
</dbReference>
<evidence type="ECO:0000313" key="1">
    <source>
        <dbReference type="EMBL" id="NEC16865.1"/>
    </source>
</evidence>
<evidence type="ECO:0008006" key="3">
    <source>
        <dbReference type="Google" id="ProtNLM"/>
    </source>
</evidence>
<protein>
    <recommendedName>
        <fullName evidence="3">Apea-like HEPN domain-containing protein</fullName>
    </recommendedName>
</protein>
<accession>A0A7K3RNZ6</accession>
<organism evidence="1 2">
    <name type="scientific">Streptomyces parvus</name>
    <dbReference type="NCBI Taxonomy" id="66428"/>
    <lineage>
        <taxon>Bacteria</taxon>
        <taxon>Bacillati</taxon>
        <taxon>Actinomycetota</taxon>
        <taxon>Actinomycetes</taxon>
        <taxon>Kitasatosporales</taxon>
        <taxon>Streptomycetaceae</taxon>
        <taxon>Streptomyces</taxon>
    </lineage>
</organism>